<dbReference type="Gene3D" id="3.10.50.40">
    <property type="match status" value="1"/>
</dbReference>
<gene>
    <name evidence="4" type="primary">prsA1</name>
    <name evidence="4" type="ORF">Pan216_18320</name>
</gene>
<evidence type="ECO:0000259" key="3">
    <source>
        <dbReference type="PROSITE" id="PS50198"/>
    </source>
</evidence>
<dbReference type="PANTHER" id="PTHR47245:SF2">
    <property type="entry name" value="PEPTIDYL-PROLYL CIS-TRANS ISOMERASE HP_0175-RELATED"/>
    <property type="match status" value="1"/>
</dbReference>
<sequence precursor="true">MQGKPHVHRHLLTQSFRTTSRRGRRLIEACALLAALLVLPTDAAAGDLAVVNGKVVTSKDVDQAFQRTRFANEKRTEEQVKLFRRRLLQLIIDDTLVNQYLDQRDIQVDSKDVDKHVATFRKRIEAQGGTLEEFLEEMNIDEDKMRQDITNIHRWLKYVRSQANDSVLRTYFEANADAFNGTLIGVQHILVKVDADADPQEWDKARQRISSIRAQLASGVTFDELARVHSDCPSREKGGDLGKIRRKGDMAEPFAAAAFDLKVGQISGLVKTDFGYHLIKVTDREPGKSVSFETVVESVTSQYAEDLRDTVIARMRSNSEVKMLR</sequence>
<protein>
    <submittedName>
        <fullName evidence="4">Foldase protein PrsA 1</fullName>
        <ecNumber evidence="4">5.2.1.8</ecNumber>
    </submittedName>
</protein>
<dbReference type="EC" id="5.2.1.8" evidence="4"/>
<keyword evidence="1 4" id="KW-0413">Isomerase</keyword>
<dbReference type="InterPro" id="IPR050245">
    <property type="entry name" value="PrsA_foldase"/>
</dbReference>
<dbReference type="Proteomes" id="UP000317093">
    <property type="component" value="Chromosome"/>
</dbReference>
<proteinExistence type="predicted"/>
<evidence type="ECO:0000256" key="1">
    <source>
        <dbReference type="PROSITE-ProRule" id="PRU00278"/>
    </source>
</evidence>
<dbReference type="SUPFAM" id="SSF54534">
    <property type="entry name" value="FKBP-like"/>
    <property type="match status" value="1"/>
</dbReference>
<evidence type="ECO:0000256" key="2">
    <source>
        <dbReference type="SAM" id="SignalP"/>
    </source>
</evidence>
<reference evidence="4 5" key="1">
    <citation type="submission" date="2019-02" db="EMBL/GenBank/DDBJ databases">
        <title>Deep-cultivation of Planctomycetes and their phenomic and genomic characterization uncovers novel biology.</title>
        <authorList>
            <person name="Wiegand S."/>
            <person name="Jogler M."/>
            <person name="Boedeker C."/>
            <person name="Pinto D."/>
            <person name="Vollmers J."/>
            <person name="Rivas-Marin E."/>
            <person name="Kohn T."/>
            <person name="Peeters S.H."/>
            <person name="Heuer A."/>
            <person name="Rast P."/>
            <person name="Oberbeckmann S."/>
            <person name="Bunk B."/>
            <person name="Jeske O."/>
            <person name="Meyerdierks A."/>
            <person name="Storesund J.E."/>
            <person name="Kallscheuer N."/>
            <person name="Luecker S."/>
            <person name="Lage O.M."/>
            <person name="Pohl T."/>
            <person name="Merkel B.J."/>
            <person name="Hornburger P."/>
            <person name="Mueller R.-W."/>
            <person name="Bruemmer F."/>
            <person name="Labrenz M."/>
            <person name="Spormann A.M."/>
            <person name="Op den Camp H."/>
            <person name="Overmann J."/>
            <person name="Amann R."/>
            <person name="Jetten M.S.M."/>
            <person name="Mascher T."/>
            <person name="Medema M.H."/>
            <person name="Devos D.P."/>
            <person name="Kaster A.-K."/>
            <person name="Ovreas L."/>
            <person name="Rohde M."/>
            <person name="Galperin M.Y."/>
            <person name="Jogler C."/>
        </authorList>
    </citation>
    <scope>NUCLEOTIDE SEQUENCE [LARGE SCALE GENOMIC DNA]</scope>
    <source>
        <strain evidence="4 5">Pan216</strain>
    </source>
</reference>
<evidence type="ECO:0000313" key="4">
    <source>
        <dbReference type="EMBL" id="QDU60979.1"/>
    </source>
</evidence>
<evidence type="ECO:0000313" key="5">
    <source>
        <dbReference type="Proteomes" id="UP000317093"/>
    </source>
</evidence>
<dbReference type="PANTHER" id="PTHR47245">
    <property type="entry name" value="PEPTIDYLPROLYL ISOMERASE"/>
    <property type="match status" value="1"/>
</dbReference>
<dbReference type="InterPro" id="IPR046357">
    <property type="entry name" value="PPIase_dom_sf"/>
</dbReference>
<feature type="signal peptide" evidence="2">
    <location>
        <begin position="1"/>
        <end position="45"/>
    </location>
</feature>
<dbReference type="Pfam" id="PF13624">
    <property type="entry name" value="SurA_N_3"/>
    <property type="match status" value="1"/>
</dbReference>
<dbReference type="GO" id="GO:0003755">
    <property type="term" value="F:peptidyl-prolyl cis-trans isomerase activity"/>
    <property type="evidence" value="ECO:0007669"/>
    <property type="project" value="UniProtKB-KW"/>
</dbReference>
<keyword evidence="2" id="KW-0732">Signal</keyword>
<dbReference type="KEGG" id="knv:Pan216_18320"/>
<dbReference type="InterPro" id="IPR000297">
    <property type="entry name" value="PPIase_PpiC"/>
</dbReference>
<dbReference type="Gene3D" id="1.10.4030.10">
    <property type="entry name" value="Porin chaperone SurA, peptide-binding domain"/>
    <property type="match status" value="1"/>
</dbReference>
<dbReference type="PROSITE" id="PS01096">
    <property type="entry name" value="PPIC_PPIASE_1"/>
    <property type="match status" value="1"/>
</dbReference>
<keyword evidence="1" id="KW-0697">Rotamase</keyword>
<dbReference type="PROSITE" id="PS50198">
    <property type="entry name" value="PPIC_PPIASE_2"/>
    <property type="match status" value="1"/>
</dbReference>
<accession>A0A518B1X1</accession>
<keyword evidence="5" id="KW-1185">Reference proteome</keyword>
<dbReference type="Pfam" id="PF00639">
    <property type="entry name" value="Rotamase"/>
    <property type="match status" value="1"/>
</dbReference>
<dbReference type="EMBL" id="CP036279">
    <property type="protein sequence ID" value="QDU60979.1"/>
    <property type="molecule type" value="Genomic_DNA"/>
</dbReference>
<feature type="domain" description="PpiC" evidence="3">
    <location>
        <begin position="181"/>
        <end position="283"/>
    </location>
</feature>
<dbReference type="SUPFAM" id="SSF109998">
    <property type="entry name" value="Triger factor/SurA peptide-binding domain-like"/>
    <property type="match status" value="1"/>
</dbReference>
<organism evidence="4 5">
    <name type="scientific">Kolteria novifilia</name>
    <dbReference type="NCBI Taxonomy" id="2527975"/>
    <lineage>
        <taxon>Bacteria</taxon>
        <taxon>Pseudomonadati</taxon>
        <taxon>Planctomycetota</taxon>
        <taxon>Planctomycetia</taxon>
        <taxon>Kolteriales</taxon>
        <taxon>Kolteriaceae</taxon>
        <taxon>Kolteria</taxon>
    </lineage>
</organism>
<feature type="chain" id="PRO_5022185077" evidence="2">
    <location>
        <begin position="46"/>
        <end position="325"/>
    </location>
</feature>
<dbReference type="AlphaFoldDB" id="A0A518B1X1"/>
<name>A0A518B1X1_9BACT</name>
<dbReference type="InterPro" id="IPR027304">
    <property type="entry name" value="Trigger_fact/SurA_dom_sf"/>
</dbReference>
<dbReference type="InterPro" id="IPR023058">
    <property type="entry name" value="PPIase_PpiC_CS"/>
</dbReference>